<dbReference type="GeneID" id="56451125"/>
<dbReference type="EMBL" id="JAWXYC010000003">
    <property type="protein sequence ID" value="MDX5952353.1"/>
    <property type="molecule type" value="Genomic_DNA"/>
</dbReference>
<keyword evidence="2" id="KW-1185">Reference proteome</keyword>
<reference evidence="1 2" key="1">
    <citation type="submission" date="2023-11" db="EMBL/GenBank/DDBJ databases">
        <title>MicrobeMod: A computational toolkit for identifying prokaryotic methylation and restriction-modification with nanopore sequencing.</title>
        <authorList>
            <person name="Crits-Christoph A."/>
            <person name="Kang S.C."/>
            <person name="Lee H."/>
            <person name="Ostrov N."/>
        </authorList>
    </citation>
    <scope>NUCLEOTIDE SEQUENCE [LARGE SCALE GENOMIC DNA]</scope>
    <source>
        <strain evidence="1 2">ATCC 29145</strain>
    </source>
</reference>
<evidence type="ECO:0000313" key="1">
    <source>
        <dbReference type="EMBL" id="MDX5952353.1"/>
    </source>
</evidence>
<comment type="caution">
    <text evidence="1">The sequence shown here is derived from an EMBL/GenBank/DDBJ whole genome shotgun (WGS) entry which is preliminary data.</text>
</comment>
<proteinExistence type="predicted"/>
<organism evidence="1 2">
    <name type="scientific">Azospirillum brasilense</name>
    <dbReference type="NCBI Taxonomy" id="192"/>
    <lineage>
        <taxon>Bacteria</taxon>
        <taxon>Pseudomonadati</taxon>
        <taxon>Pseudomonadota</taxon>
        <taxon>Alphaproteobacteria</taxon>
        <taxon>Rhodospirillales</taxon>
        <taxon>Azospirillaceae</taxon>
        <taxon>Azospirillum</taxon>
    </lineage>
</organism>
<accession>A0ABU4P559</accession>
<evidence type="ECO:0000313" key="2">
    <source>
        <dbReference type="Proteomes" id="UP001277471"/>
    </source>
</evidence>
<gene>
    <name evidence="1" type="ORF">SIM66_14260</name>
</gene>
<name>A0ABU4P559_AZOBR</name>
<dbReference type="RefSeq" id="WP_236778236.1">
    <property type="nucleotide sequence ID" value="NZ_CP012915.1"/>
</dbReference>
<dbReference type="Proteomes" id="UP001277471">
    <property type="component" value="Unassembled WGS sequence"/>
</dbReference>
<protein>
    <submittedName>
        <fullName evidence="1">Acyl carrier protein</fullName>
    </submittedName>
</protein>
<sequence length="147" mass="16912">MSAAAVLRKRHFHAMNLQRMRVILRAKVAVHKGRGMSEPILGITNWMHLFRWIVKLIRDEYGVDEKVLTRNAVLDGGIGLTAEQLEQVLDHIAETFELTFPENTLNETVRLEDLCTLTAWMRGLFKKPDFVTPPFEERCRSLNNVPA</sequence>